<gene>
    <name evidence="3" type="ORF">B0T14DRAFT_431342</name>
</gene>
<dbReference type="InterPro" id="IPR029058">
    <property type="entry name" value="AB_hydrolase_fold"/>
</dbReference>
<reference evidence="3" key="1">
    <citation type="submission" date="2023-06" db="EMBL/GenBank/DDBJ databases">
        <title>Genome-scale phylogeny and comparative genomics of the fungal order Sordariales.</title>
        <authorList>
            <consortium name="Lawrence Berkeley National Laboratory"/>
            <person name="Hensen N."/>
            <person name="Bonometti L."/>
            <person name="Westerberg I."/>
            <person name="Brannstrom I.O."/>
            <person name="Guillou S."/>
            <person name="Cros-Aarteil S."/>
            <person name="Calhoun S."/>
            <person name="Haridas S."/>
            <person name="Kuo A."/>
            <person name="Mondo S."/>
            <person name="Pangilinan J."/>
            <person name="Riley R."/>
            <person name="Labutti K."/>
            <person name="Andreopoulos B."/>
            <person name="Lipzen A."/>
            <person name="Chen C."/>
            <person name="Yanf M."/>
            <person name="Daum C."/>
            <person name="Ng V."/>
            <person name="Clum A."/>
            <person name="Steindorff A."/>
            <person name="Ohm R."/>
            <person name="Martin F."/>
            <person name="Silar P."/>
            <person name="Natvig D."/>
            <person name="Lalanne C."/>
            <person name="Gautier V."/>
            <person name="Ament-Velasquez S.L."/>
            <person name="Kruys A."/>
            <person name="Hutchinson M.I."/>
            <person name="Powell A.J."/>
            <person name="Barry K."/>
            <person name="Miller A.N."/>
            <person name="Grigoriev I.V."/>
            <person name="Debuchy R."/>
            <person name="Gladieux P."/>
            <person name="Thoren M.H."/>
            <person name="Johannesson H."/>
        </authorList>
    </citation>
    <scope>NUCLEOTIDE SEQUENCE</scope>
    <source>
        <strain evidence="3">CBS 606.72</strain>
    </source>
</reference>
<keyword evidence="3" id="KW-0378">Hydrolase</keyword>
<dbReference type="SUPFAM" id="SSF53474">
    <property type="entry name" value="alpha/beta-Hydrolases"/>
    <property type="match status" value="1"/>
</dbReference>
<accession>A0AA39WPI4</accession>
<dbReference type="PANTHER" id="PTHR34853">
    <property type="match status" value="1"/>
</dbReference>
<dbReference type="PANTHER" id="PTHR34853:SF1">
    <property type="entry name" value="LIPASE 5"/>
    <property type="match status" value="1"/>
</dbReference>
<organism evidence="3 4">
    <name type="scientific">Immersiella caudata</name>
    <dbReference type="NCBI Taxonomy" id="314043"/>
    <lineage>
        <taxon>Eukaryota</taxon>
        <taxon>Fungi</taxon>
        <taxon>Dikarya</taxon>
        <taxon>Ascomycota</taxon>
        <taxon>Pezizomycotina</taxon>
        <taxon>Sordariomycetes</taxon>
        <taxon>Sordariomycetidae</taxon>
        <taxon>Sordariales</taxon>
        <taxon>Lasiosphaeriaceae</taxon>
        <taxon>Immersiella</taxon>
    </lineage>
</organism>
<dbReference type="InterPro" id="IPR000073">
    <property type="entry name" value="AB_hydrolase_1"/>
</dbReference>
<sequence>MSKLVALVLLSLAAAQFPPAVPHLTSFNSSFTFTPEQVSSLEIDANLTITLQNIIRFENTQLAFGGPHHDAFYTPPPLNTTTPPPPGTLLSLQAPTDYSAYTIPPLTSLSRLLYTTTTYNGTIIPTSAFLLLPYLPRPSPPNSKSAGKIPLVLWTHGTSGFFPSATPSSHRGLWYETSAVYPLVEAGYAVFAPDYAGLGVGFDWDGNRIRHQYHAAPAQVGDVLYGLLAVREAFPGLLSEEFVVVGHSQGGGVAWAVAEALADEKGKGKEKWEGVKGGYRGTVAVSPTTDAFNGDFAPETFIAPTVGQAVATVFPGFTQDKWLTELGVNRWGVVEAVEGGIAVVQRLFFGQEGVLKKGWNETWEAKAFRKLMTVGGKKFAGPLLIVQGDEDVYVPYEGTRIAVEKTWEVDGKKGDLEFYVAEGVGHVPALHAGQVYWLKWIGERFDGKGVRKGGFRTDVKGLLPKEWYQKFKYAFPLWTALPEFQYETAAAL</sequence>
<dbReference type="GO" id="GO:0004806">
    <property type="term" value="F:triacylglycerol lipase activity"/>
    <property type="evidence" value="ECO:0007669"/>
    <property type="project" value="InterPro"/>
</dbReference>
<dbReference type="Gene3D" id="3.40.50.1820">
    <property type="entry name" value="alpha/beta hydrolase"/>
    <property type="match status" value="2"/>
</dbReference>
<comment type="caution">
    <text evidence="3">The sequence shown here is derived from an EMBL/GenBank/DDBJ whole genome shotgun (WGS) entry which is preliminary data.</text>
</comment>
<evidence type="ECO:0000256" key="1">
    <source>
        <dbReference type="SAM" id="SignalP"/>
    </source>
</evidence>
<proteinExistence type="predicted"/>
<dbReference type="AlphaFoldDB" id="A0AA39WPI4"/>
<feature type="domain" description="AB hydrolase-1" evidence="2">
    <location>
        <begin position="153"/>
        <end position="435"/>
    </location>
</feature>
<dbReference type="Pfam" id="PF12697">
    <property type="entry name" value="Abhydrolase_6"/>
    <property type="match status" value="1"/>
</dbReference>
<dbReference type="Proteomes" id="UP001175000">
    <property type="component" value="Unassembled WGS sequence"/>
</dbReference>
<dbReference type="EMBL" id="JAULSU010000004">
    <property type="protein sequence ID" value="KAK0619020.1"/>
    <property type="molecule type" value="Genomic_DNA"/>
</dbReference>
<evidence type="ECO:0000313" key="4">
    <source>
        <dbReference type="Proteomes" id="UP001175000"/>
    </source>
</evidence>
<feature type="chain" id="PRO_5041231723" evidence="1">
    <location>
        <begin position="16"/>
        <end position="492"/>
    </location>
</feature>
<protein>
    <submittedName>
        <fullName evidence="3">Alpha/Beta hydrolase protein</fullName>
    </submittedName>
</protein>
<name>A0AA39WPI4_9PEZI</name>
<evidence type="ECO:0000259" key="2">
    <source>
        <dbReference type="Pfam" id="PF12697"/>
    </source>
</evidence>
<dbReference type="GO" id="GO:0016042">
    <property type="term" value="P:lipid catabolic process"/>
    <property type="evidence" value="ECO:0007669"/>
    <property type="project" value="InterPro"/>
</dbReference>
<dbReference type="InterPro" id="IPR005152">
    <property type="entry name" value="Lipase_secreted"/>
</dbReference>
<evidence type="ECO:0000313" key="3">
    <source>
        <dbReference type="EMBL" id="KAK0619020.1"/>
    </source>
</evidence>
<keyword evidence="4" id="KW-1185">Reference proteome</keyword>
<keyword evidence="1" id="KW-0732">Signal</keyword>
<feature type="signal peptide" evidence="1">
    <location>
        <begin position="1"/>
        <end position="15"/>
    </location>
</feature>